<evidence type="ECO:0000259" key="2">
    <source>
        <dbReference type="Pfam" id="PF16026"/>
    </source>
</evidence>
<evidence type="ECO:0000313" key="3">
    <source>
        <dbReference type="EMBL" id="KAH3841077.1"/>
    </source>
</evidence>
<sequence>MGNSCKKSREVTSESNQKGKKKGAVHTVTTIGKENTPHGTENEWSVVGSINRDQISASRNAGKPPQRVKGTTGFSTQGSIPGSIPAAVSDKATLGEASEEQSYEQPDAHKDLLCAATKQDENLGMEFRHKKIVEQLQKELKDLRNQEDAFRYQIEEYRKEINRLNSEQNQKRNGQTQKLEQNQDEIVRLRKENETLQLRLSRIAADHLMDNNPDIADLSDQNRATNLDEQFGEIYCNEWTVAFDSLTERFKKTDRESIALLLKILKTINHICKSRARDQLRTLQTKVAKFIGTDALPHNVAVTLKALKDTKKKCYTFTLTAIQEEINSNLNNEIGLAVLEDHSVMKYVLSVTKVCWLMNISDPPLVIYAKCKPGALLDRNFFKEYLSAGDVVDFLVWPALRVCKDGSIVRKGIAEPKDTNQDGQ</sequence>
<gene>
    <name evidence="3" type="ORF">DPMN_114535</name>
</gene>
<protein>
    <recommendedName>
        <fullName evidence="2">Mitochondria-eating protein C-terminal domain-containing protein</fullName>
    </recommendedName>
</protein>
<dbReference type="AlphaFoldDB" id="A0A9D4KKS2"/>
<dbReference type="OrthoDB" id="6159177at2759"/>
<keyword evidence="4" id="KW-1185">Reference proteome</keyword>
<proteinExistence type="predicted"/>
<dbReference type="InterPro" id="IPR031981">
    <property type="entry name" value="MIEAP_C"/>
</dbReference>
<dbReference type="EMBL" id="JAIWYP010000004">
    <property type="protein sequence ID" value="KAH3841077.1"/>
    <property type="molecule type" value="Genomic_DNA"/>
</dbReference>
<feature type="domain" description="Mitochondria-eating protein C-terminal" evidence="2">
    <location>
        <begin position="224"/>
        <end position="414"/>
    </location>
</feature>
<reference evidence="3" key="2">
    <citation type="submission" date="2020-11" db="EMBL/GenBank/DDBJ databases">
        <authorList>
            <person name="McCartney M.A."/>
            <person name="Auch B."/>
            <person name="Kono T."/>
            <person name="Mallez S."/>
            <person name="Becker A."/>
            <person name="Gohl D.M."/>
            <person name="Silverstein K.A.T."/>
            <person name="Koren S."/>
            <person name="Bechman K.B."/>
            <person name="Herman A."/>
            <person name="Abrahante J.E."/>
            <person name="Garbe J."/>
        </authorList>
    </citation>
    <scope>NUCLEOTIDE SEQUENCE</scope>
    <source>
        <strain evidence="3">Duluth1</strain>
        <tissue evidence="3">Whole animal</tissue>
    </source>
</reference>
<evidence type="ECO:0000256" key="1">
    <source>
        <dbReference type="SAM" id="MobiDB-lite"/>
    </source>
</evidence>
<feature type="region of interest" description="Disordered" evidence="1">
    <location>
        <begin position="1"/>
        <end position="86"/>
    </location>
</feature>
<accession>A0A9D4KKS2</accession>
<evidence type="ECO:0000313" key="4">
    <source>
        <dbReference type="Proteomes" id="UP000828390"/>
    </source>
</evidence>
<feature type="region of interest" description="Disordered" evidence="1">
    <location>
        <begin position="165"/>
        <end position="184"/>
    </location>
</feature>
<reference evidence="3" key="1">
    <citation type="journal article" date="2019" name="bioRxiv">
        <title>The Genome of the Zebra Mussel, Dreissena polymorpha: A Resource for Invasive Species Research.</title>
        <authorList>
            <person name="McCartney M.A."/>
            <person name="Auch B."/>
            <person name="Kono T."/>
            <person name="Mallez S."/>
            <person name="Zhang Y."/>
            <person name="Obille A."/>
            <person name="Becker A."/>
            <person name="Abrahante J.E."/>
            <person name="Garbe J."/>
            <person name="Badalamenti J.P."/>
            <person name="Herman A."/>
            <person name="Mangelson H."/>
            <person name="Liachko I."/>
            <person name="Sullivan S."/>
            <person name="Sone E.D."/>
            <person name="Koren S."/>
            <person name="Silverstein K.A.T."/>
            <person name="Beckman K.B."/>
            <person name="Gohl D.M."/>
        </authorList>
    </citation>
    <scope>NUCLEOTIDE SEQUENCE</scope>
    <source>
        <strain evidence="3">Duluth1</strain>
        <tissue evidence="3">Whole animal</tissue>
    </source>
</reference>
<dbReference type="Proteomes" id="UP000828390">
    <property type="component" value="Unassembled WGS sequence"/>
</dbReference>
<comment type="caution">
    <text evidence="3">The sequence shown here is derived from an EMBL/GenBank/DDBJ whole genome shotgun (WGS) entry which is preliminary data.</text>
</comment>
<feature type="compositionally biased region" description="Polar residues" evidence="1">
    <location>
        <begin position="27"/>
        <end position="43"/>
    </location>
</feature>
<feature type="compositionally biased region" description="Polar residues" evidence="1">
    <location>
        <begin position="165"/>
        <end position="180"/>
    </location>
</feature>
<dbReference type="Pfam" id="PF16026">
    <property type="entry name" value="MIEAP"/>
    <property type="match status" value="1"/>
</dbReference>
<organism evidence="3 4">
    <name type="scientific">Dreissena polymorpha</name>
    <name type="common">Zebra mussel</name>
    <name type="synonym">Mytilus polymorpha</name>
    <dbReference type="NCBI Taxonomy" id="45954"/>
    <lineage>
        <taxon>Eukaryota</taxon>
        <taxon>Metazoa</taxon>
        <taxon>Spiralia</taxon>
        <taxon>Lophotrochozoa</taxon>
        <taxon>Mollusca</taxon>
        <taxon>Bivalvia</taxon>
        <taxon>Autobranchia</taxon>
        <taxon>Heteroconchia</taxon>
        <taxon>Euheterodonta</taxon>
        <taxon>Imparidentia</taxon>
        <taxon>Neoheterodontei</taxon>
        <taxon>Myida</taxon>
        <taxon>Dreissenoidea</taxon>
        <taxon>Dreissenidae</taxon>
        <taxon>Dreissena</taxon>
    </lineage>
</organism>
<name>A0A9D4KKS2_DREPO</name>